<dbReference type="PRINTS" id="PR01806">
    <property type="entry name" value="VIRFACTRMVIN"/>
</dbReference>
<comment type="similarity">
    <text evidence="8 9">Belongs to the MurJ/MviN family.</text>
</comment>
<comment type="function">
    <text evidence="8 9">Involved in peptidoglycan biosynthesis. Transports lipid-linked peptidoglycan precursors from the inner to the outer leaflet of the cytoplasmic membrane.</text>
</comment>
<comment type="pathway">
    <text evidence="8">Cell wall biogenesis; peptidoglycan biosynthesis.</text>
</comment>
<feature type="transmembrane region" description="Helical" evidence="8">
    <location>
        <begin position="373"/>
        <end position="392"/>
    </location>
</feature>
<evidence type="ECO:0000256" key="1">
    <source>
        <dbReference type="ARBA" id="ARBA00004651"/>
    </source>
</evidence>
<accession>A0ABU0AVT1</accession>
<dbReference type="InterPro" id="IPR004268">
    <property type="entry name" value="MurJ"/>
</dbReference>
<feature type="transmembrane region" description="Helical" evidence="8">
    <location>
        <begin position="439"/>
        <end position="457"/>
    </location>
</feature>
<sequence>MKTSIILMIVTVFSKIFGLLREQTLARLFGTGIISDVFLIGFQIPMAFTNIISGATANGYIPIYNQVLKEKDLDEADKFTSNFSNILFVFIFLISILLLIFSPQLIDAMAPGFEGQKRQLAIFITKMGLMSISITSSASIFKAYLQIKKRFVVSVLHSIIMNVILMLSMYFAYKQGKNYLAYGMFLSFVLQYIIFLPYIRKEGYRHKFVFDIKDDYLKQMLKIIVPILISTSVIELNFIISKALASNVEAGGVSILNYAYKLQSFVSGIVITSIVTAVYPTMAKFGSAKDMEGLKKSSEKALSFVLFLVIPATIGLYLYAEPIVKILFLRGEFTELDAMKTMRVLMFYAIGLLGIGVREIISRVFYTINDTKTPVINSVIMVGLNIVLSLILVKKYDIDGLALATSLSFIVGAILIFISLRKKIGSLFEKRTYKNLFKILIASFVMAGISFVIHLSLLGKISYTINFLISLLSAGLVYFIMIWLLKVDELKELLNFRKNK</sequence>
<evidence type="ECO:0000313" key="10">
    <source>
        <dbReference type="EMBL" id="MDQ0275365.1"/>
    </source>
</evidence>
<keyword evidence="2 8" id="KW-1003">Cell membrane</keyword>
<feature type="transmembrane region" description="Helical" evidence="8">
    <location>
        <begin position="301"/>
        <end position="320"/>
    </location>
</feature>
<protein>
    <recommendedName>
        <fullName evidence="8">Probable lipid II flippase MurJ</fullName>
    </recommendedName>
</protein>
<dbReference type="Pfam" id="PF03023">
    <property type="entry name" value="MurJ"/>
    <property type="match status" value="1"/>
</dbReference>
<feature type="transmembrane region" description="Helical" evidence="8">
    <location>
        <begin position="151"/>
        <end position="173"/>
    </location>
</feature>
<keyword evidence="6 8" id="KW-1133">Transmembrane helix</keyword>
<comment type="subcellular location">
    <subcellularLocation>
        <location evidence="1 8">Cell membrane</location>
        <topology evidence="1 8">Multi-pass membrane protein</topology>
    </subcellularLocation>
</comment>
<feature type="transmembrane region" description="Helical" evidence="8">
    <location>
        <begin position="340"/>
        <end position="361"/>
    </location>
</feature>
<dbReference type="PANTHER" id="PTHR47019:SF1">
    <property type="entry name" value="LIPID II FLIPPASE MURJ"/>
    <property type="match status" value="1"/>
</dbReference>
<keyword evidence="8 9" id="KW-0813">Transport</keyword>
<keyword evidence="8 9" id="KW-0961">Cell wall biogenesis/degradation</keyword>
<feature type="transmembrane region" description="Helical" evidence="8">
    <location>
        <begin position="220"/>
        <end position="240"/>
    </location>
</feature>
<keyword evidence="3 8" id="KW-0812">Transmembrane</keyword>
<dbReference type="EMBL" id="JAUSTN010000007">
    <property type="protein sequence ID" value="MDQ0275365.1"/>
    <property type="molecule type" value="Genomic_DNA"/>
</dbReference>
<feature type="transmembrane region" description="Helical" evidence="8">
    <location>
        <begin position="260"/>
        <end position="280"/>
    </location>
</feature>
<feature type="transmembrane region" description="Helical" evidence="8">
    <location>
        <begin position="463"/>
        <end position="485"/>
    </location>
</feature>
<feature type="transmembrane region" description="Helical" evidence="8">
    <location>
        <begin position="398"/>
        <end position="418"/>
    </location>
</feature>
<dbReference type="InterPro" id="IPR051050">
    <property type="entry name" value="Lipid_II_flippase_MurJ/MviN"/>
</dbReference>
<name>A0ABU0AVT1_9FIRM</name>
<organism evidence="10 11">
    <name type="scientific">Peptoniphilus koenoeneniae</name>
    <dbReference type="NCBI Taxonomy" id="507751"/>
    <lineage>
        <taxon>Bacteria</taxon>
        <taxon>Bacillati</taxon>
        <taxon>Bacillota</taxon>
        <taxon>Tissierellia</taxon>
        <taxon>Tissierellales</taxon>
        <taxon>Peptoniphilaceae</taxon>
        <taxon>Peptoniphilus</taxon>
    </lineage>
</organism>
<feature type="transmembrane region" description="Helical" evidence="8">
    <location>
        <begin position="82"/>
        <end position="101"/>
    </location>
</feature>
<feature type="transmembrane region" description="Helical" evidence="8">
    <location>
        <begin position="179"/>
        <end position="199"/>
    </location>
</feature>
<keyword evidence="5 8" id="KW-0573">Peptidoglycan synthesis</keyword>
<evidence type="ECO:0000256" key="4">
    <source>
        <dbReference type="ARBA" id="ARBA00022960"/>
    </source>
</evidence>
<evidence type="ECO:0000256" key="8">
    <source>
        <dbReference type="HAMAP-Rule" id="MF_02078"/>
    </source>
</evidence>
<keyword evidence="7 8" id="KW-0472">Membrane</keyword>
<dbReference type="HAMAP" id="MF_02078">
    <property type="entry name" value="MurJ_MviN"/>
    <property type="match status" value="1"/>
</dbReference>
<dbReference type="PIRSF" id="PIRSF002869">
    <property type="entry name" value="MviN"/>
    <property type="match status" value="1"/>
</dbReference>
<evidence type="ECO:0000256" key="3">
    <source>
        <dbReference type="ARBA" id="ARBA00022692"/>
    </source>
</evidence>
<dbReference type="NCBIfam" id="TIGR01695">
    <property type="entry name" value="murJ_mviN"/>
    <property type="match status" value="1"/>
</dbReference>
<reference evidence="10 11" key="1">
    <citation type="submission" date="2023-07" db="EMBL/GenBank/DDBJ databases">
        <title>Genomic Encyclopedia of Type Strains, Phase IV (KMG-IV): sequencing the most valuable type-strain genomes for metagenomic binning, comparative biology and taxonomic classification.</title>
        <authorList>
            <person name="Goeker M."/>
        </authorList>
    </citation>
    <scope>NUCLEOTIDE SEQUENCE [LARGE SCALE GENOMIC DNA]</scope>
    <source>
        <strain evidence="10 11">DSM 22616</strain>
    </source>
</reference>
<evidence type="ECO:0000256" key="7">
    <source>
        <dbReference type="ARBA" id="ARBA00023136"/>
    </source>
</evidence>
<gene>
    <name evidence="8" type="primary">murJ</name>
    <name evidence="10" type="ORF">J2S72_001392</name>
</gene>
<feature type="transmembrane region" description="Helical" evidence="8">
    <location>
        <begin position="121"/>
        <end position="144"/>
    </location>
</feature>
<evidence type="ECO:0000256" key="6">
    <source>
        <dbReference type="ARBA" id="ARBA00022989"/>
    </source>
</evidence>
<dbReference type="CDD" id="cd13123">
    <property type="entry name" value="MATE_MurJ_like"/>
    <property type="match status" value="1"/>
</dbReference>
<keyword evidence="4 8" id="KW-0133">Cell shape</keyword>
<evidence type="ECO:0000256" key="9">
    <source>
        <dbReference type="PIRNR" id="PIRNR002869"/>
    </source>
</evidence>
<dbReference type="PANTHER" id="PTHR47019">
    <property type="entry name" value="LIPID II FLIPPASE MURJ"/>
    <property type="match status" value="1"/>
</dbReference>
<evidence type="ECO:0000256" key="5">
    <source>
        <dbReference type="ARBA" id="ARBA00022984"/>
    </source>
</evidence>
<evidence type="ECO:0000256" key="2">
    <source>
        <dbReference type="ARBA" id="ARBA00022475"/>
    </source>
</evidence>
<dbReference type="RefSeq" id="WP_023054978.1">
    <property type="nucleotide sequence ID" value="NZ_JAUSTN010000007.1"/>
</dbReference>
<dbReference type="Proteomes" id="UP001236559">
    <property type="component" value="Unassembled WGS sequence"/>
</dbReference>
<comment type="caution">
    <text evidence="10">The sequence shown here is derived from an EMBL/GenBank/DDBJ whole genome shotgun (WGS) entry which is preliminary data.</text>
</comment>
<feature type="transmembrane region" description="Helical" evidence="8">
    <location>
        <begin position="38"/>
        <end position="61"/>
    </location>
</feature>
<keyword evidence="11" id="KW-1185">Reference proteome</keyword>
<proteinExistence type="inferred from homology"/>
<evidence type="ECO:0000313" key="11">
    <source>
        <dbReference type="Proteomes" id="UP001236559"/>
    </source>
</evidence>